<dbReference type="PROSITE" id="PS00191">
    <property type="entry name" value="CYTOCHROME_B5_1"/>
    <property type="match status" value="1"/>
</dbReference>
<evidence type="ECO:0000256" key="7">
    <source>
        <dbReference type="ARBA" id="ARBA00038168"/>
    </source>
</evidence>
<dbReference type="Pfam" id="PF00173">
    <property type="entry name" value="Cyt-b5"/>
    <property type="match status" value="1"/>
</dbReference>
<reference evidence="10" key="1">
    <citation type="submission" date="2021-03" db="EMBL/GenBank/DDBJ databases">
        <authorList>
            <person name="Li Z."/>
            <person name="Yang C."/>
        </authorList>
    </citation>
    <scope>NUCLEOTIDE SEQUENCE</scope>
    <source>
        <strain evidence="10">Dzin_1.0</strain>
        <tissue evidence="10">Leaf</tissue>
    </source>
</reference>
<feature type="domain" description="Cytochrome b5 heme-binding" evidence="9">
    <location>
        <begin position="5"/>
        <end position="81"/>
    </location>
</feature>
<dbReference type="FunFam" id="3.10.120.10:FF:000002">
    <property type="entry name" value="Cytochrome b5 type B"/>
    <property type="match status" value="1"/>
</dbReference>
<name>A0A9D5CW28_9LILI</name>
<evidence type="ECO:0000256" key="6">
    <source>
        <dbReference type="ARBA" id="ARBA00023136"/>
    </source>
</evidence>
<keyword evidence="3 8" id="KW-0812">Transmembrane</keyword>
<dbReference type="GO" id="GO:0020037">
    <property type="term" value="F:heme binding"/>
    <property type="evidence" value="ECO:0007669"/>
    <property type="project" value="UniProtKB-UniRule"/>
</dbReference>
<protein>
    <recommendedName>
        <fullName evidence="9">Cytochrome b5 heme-binding domain-containing protein</fullName>
    </recommendedName>
</protein>
<sequence>MPVITKLYSWKEVSKHNTRDDCWVIVDGKVYDVTKYLDDHPGGDDVLLSATGKDSTEEFEDAGHGKSARELMQEYFIGEIEPSPVIPELEIFTKEQSFTSKVSEYWAFPAAIVGISIVAGVLYACKK</sequence>
<evidence type="ECO:0000256" key="8">
    <source>
        <dbReference type="RuleBase" id="RU362121"/>
    </source>
</evidence>
<keyword evidence="6 8" id="KW-0472">Membrane</keyword>
<dbReference type="SMART" id="SM01117">
    <property type="entry name" value="Cyt-b5"/>
    <property type="match status" value="1"/>
</dbReference>
<evidence type="ECO:0000256" key="5">
    <source>
        <dbReference type="ARBA" id="ARBA00023004"/>
    </source>
</evidence>
<reference evidence="10" key="2">
    <citation type="journal article" date="2022" name="Hortic Res">
        <title>The genome of Dioscorea zingiberensis sheds light on the biosynthesis, origin and evolution of the medicinally important diosgenin saponins.</title>
        <authorList>
            <person name="Li Y."/>
            <person name="Tan C."/>
            <person name="Li Z."/>
            <person name="Guo J."/>
            <person name="Li S."/>
            <person name="Chen X."/>
            <person name="Wang C."/>
            <person name="Dai X."/>
            <person name="Yang H."/>
            <person name="Song W."/>
            <person name="Hou L."/>
            <person name="Xu J."/>
            <person name="Tong Z."/>
            <person name="Xu A."/>
            <person name="Yuan X."/>
            <person name="Wang W."/>
            <person name="Yang Q."/>
            <person name="Chen L."/>
            <person name="Sun Z."/>
            <person name="Wang K."/>
            <person name="Pan B."/>
            <person name="Chen J."/>
            <person name="Bao Y."/>
            <person name="Liu F."/>
            <person name="Qi X."/>
            <person name="Gang D.R."/>
            <person name="Wen J."/>
            <person name="Li J."/>
        </authorList>
    </citation>
    <scope>NUCLEOTIDE SEQUENCE</scope>
    <source>
        <strain evidence="10">Dzin_1.0</strain>
    </source>
</reference>
<evidence type="ECO:0000259" key="9">
    <source>
        <dbReference type="PROSITE" id="PS50255"/>
    </source>
</evidence>
<evidence type="ECO:0000256" key="1">
    <source>
        <dbReference type="ARBA" id="ARBA00004370"/>
    </source>
</evidence>
<dbReference type="PROSITE" id="PS50255">
    <property type="entry name" value="CYTOCHROME_B5_2"/>
    <property type="match status" value="1"/>
</dbReference>
<gene>
    <name evidence="10" type="ORF">J5N97_008409</name>
</gene>
<dbReference type="GO" id="GO:0016020">
    <property type="term" value="C:membrane"/>
    <property type="evidence" value="ECO:0007669"/>
    <property type="project" value="UniProtKB-SubCell"/>
</dbReference>
<proteinExistence type="inferred from homology"/>
<evidence type="ECO:0000256" key="4">
    <source>
        <dbReference type="ARBA" id="ARBA00022723"/>
    </source>
</evidence>
<organism evidence="10 11">
    <name type="scientific">Dioscorea zingiberensis</name>
    <dbReference type="NCBI Taxonomy" id="325984"/>
    <lineage>
        <taxon>Eukaryota</taxon>
        <taxon>Viridiplantae</taxon>
        <taxon>Streptophyta</taxon>
        <taxon>Embryophyta</taxon>
        <taxon>Tracheophyta</taxon>
        <taxon>Spermatophyta</taxon>
        <taxon>Magnoliopsida</taxon>
        <taxon>Liliopsida</taxon>
        <taxon>Dioscoreales</taxon>
        <taxon>Dioscoreaceae</taxon>
        <taxon>Dioscorea</taxon>
    </lineage>
</organism>
<dbReference type="InterPro" id="IPR050668">
    <property type="entry name" value="Cytochrome_b5"/>
</dbReference>
<keyword evidence="2 8" id="KW-0349">Heme</keyword>
<comment type="subcellular location">
    <subcellularLocation>
        <location evidence="1">Membrane</location>
    </subcellularLocation>
</comment>
<keyword evidence="11" id="KW-1185">Reference proteome</keyword>
<dbReference type="InterPro" id="IPR001199">
    <property type="entry name" value="Cyt_B5-like_heme/steroid-bd"/>
</dbReference>
<evidence type="ECO:0000256" key="3">
    <source>
        <dbReference type="ARBA" id="ARBA00022692"/>
    </source>
</evidence>
<dbReference type="PRINTS" id="PR00363">
    <property type="entry name" value="CYTOCHROMEB5"/>
</dbReference>
<evidence type="ECO:0000313" key="11">
    <source>
        <dbReference type="Proteomes" id="UP001085076"/>
    </source>
</evidence>
<dbReference type="OrthoDB" id="260519at2759"/>
<dbReference type="InterPro" id="IPR036400">
    <property type="entry name" value="Cyt_B5-like_heme/steroid_sf"/>
</dbReference>
<dbReference type="Proteomes" id="UP001085076">
    <property type="component" value="Miscellaneous, Linkage group lg02"/>
</dbReference>
<comment type="caution">
    <text evidence="10">The sequence shown here is derived from an EMBL/GenBank/DDBJ whole genome shotgun (WGS) entry which is preliminary data.</text>
</comment>
<dbReference type="AlphaFoldDB" id="A0A9D5CW28"/>
<keyword evidence="5 8" id="KW-0408">Iron</keyword>
<keyword evidence="4 8" id="KW-0479">Metal-binding</keyword>
<accession>A0A9D5CW28</accession>
<evidence type="ECO:0000313" key="10">
    <source>
        <dbReference type="EMBL" id="KAJ0980154.1"/>
    </source>
</evidence>
<dbReference type="InterPro" id="IPR018506">
    <property type="entry name" value="Cyt_B5_heme-BS"/>
</dbReference>
<feature type="transmembrane region" description="Helical" evidence="8">
    <location>
        <begin position="105"/>
        <end position="125"/>
    </location>
</feature>
<dbReference type="GO" id="GO:0046872">
    <property type="term" value="F:metal ion binding"/>
    <property type="evidence" value="ECO:0007669"/>
    <property type="project" value="UniProtKB-UniRule"/>
</dbReference>
<dbReference type="PANTHER" id="PTHR19359">
    <property type="entry name" value="CYTOCHROME B5"/>
    <property type="match status" value="1"/>
</dbReference>
<comment type="similarity">
    <text evidence="7 8">Belongs to the cytochrome b5 family.</text>
</comment>
<evidence type="ECO:0000256" key="2">
    <source>
        <dbReference type="ARBA" id="ARBA00022617"/>
    </source>
</evidence>
<dbReference type="PANTHER" id="PTHR19359:SF25">
    <property type="entry name" value="CYTOCHROME B5 HEME-BINDING DOMAIN-CONTAINING PROTEIN"/>
    <property type="match status" value="1"/>
</dbReference>
<dbReference type="SUPFAM" id="SSF55856">
    <property type="entry name" value="Cytochrome b5-like heme/steroid binding domain"/>
    <property type="match status" value="1"/>
</dbReference>
<dbReference type="EMBL" id="JAGGNH010000002">
    <property type="protein sequence ID" value="KAJ0980154.1"/>
    <property type="molecule type" value="Genomic_DNA"/>
</dbReference>
<dbReference type="Gene3D" id="3.10.120.10">
    <property type="entry name" value="Cytochrome b5-like heme/steroid binding domain"/>
    <property type="match status" value="1"/>
</dbReference>
<keyword evidence="8" id="KW-1133">Transmembrane helix</keyword>